<dbReference type="EMBL" id="JAAQQR010000003">
    <property type="protein sequence ID" value="NID04845.1"/>
    <property type="molecule type" value="Genomic_DNA"/>
</dbReference>
<organism evidence="2 3">
    <name type="scientific">Luteibacter jiangsuensis</name>
    <dbReference type="NCBI Taxonomy" id="637577"/>
    <lineage>
        <taxon>Bacteria</taxon>
        <taxon>Pseudomonadati</taxon>
        <taxon>Pseudomonadota</taxon>
        <taxon>Gammaproteobacteria</taxon>
        <taxon>Lysobacterales</taxon>
        <taxon>Rhodanobacteraceae</taxon>
        <taxon>Luteibacter</taxon>
    </lineage>
</organism>
<evidence type="ECO:0000256" key="1">
    <source>
        <dbReference type="SAM" id="SignalP"/>
    </source>
</evidence>
<accession>A0ABX0Q302</accession>
<gene>
    <name evidence="2" type="ORF">HBF26_08095</name>
</gene>
<keyword evidence="3" id="KW-1185">Reference proteome</keyword>
<dbReference type="RefSeq" id="WP_167124875.1">
    <property type="nucleotide sequence ID" value="NZ_JAAQQR010000003.1"/>
</dbReference>
<feature type="chain" id="PRO_5046796307" evidence="1">
    <location>
        <begin position="24"/>
        <end position="143"/>
    </location>
</feature>
<comment type="caution">
    <text evidence="2">The sequence shown here is derived from an EMBL/GenBank/DDBJ whole genome shotgun (WGS) entry which is preliminary data.</text>
</comment>
<evidence type="ECO:0000313" key="2">
    <source>
        <dbReference type="EMBL" id="NID04845.1"/>
    </source>
</evidence>
<proteinExistence type="predicted"/>
<protein>
    <submittedName>
        <fullName evidence="2">Uncharacterized protein</fullName>
    </submittedName>
</protein>
<dbReference type="Proteomes" id="UP001429601">
    <property type="component" value="Unassembled WGS sequence"/>
</dbReference>
<evidence type="ECO:0000313" key="3">
    <source>
        <dbReference type="Proteomes" id="UP001429601"/>
    </source>
</evidence>
<keyword evidence="1" id="KW-0732">Signal</keyword>
<sequence length="143" mass="15140">MKSTSKALLVGLIVLSGSASAVAKNGDPVPGTYLMARSGAANTDKNYEGEDEDITGKLQQVSALCKDIKPKDVDADSVKKFVQSDKTRKWGDGPTWWIARVSTATGLGAKVVEDAQPGNPNHCLISGLKVSQIKGIWTESPEP</sequence>
<name>A0ABX0Q302_9GAMM</name>
<feature type="signal peptide" evidence="1">
    <location>
        <begin position="1"/>
        <end position="23"/>
    </location>
</feature>
<reference evidence="2 3" key="1">
    <citation type="journal article" date="2011" name="Curr. Microbiol.">
        <title>Luteibacter jiangsuensis sp. nov.: a methamidophos-degrading bacterium isolated from a methamidophos-manufacturing factory.</title>
        <authorList>
            <person name="Wang L."/>
            <person name="Wang G.L."/>
            <person name="Li S.P."/>
            <person name="Jiang J.D."/>
        </authorList>
    </citation>
    <scope>NUCLEOTIDE SEQUENCE [LARGE SCALE GENOMIC DNA]</scope>
    <source>
        <strain evidence="2 3">CGMCC 1.10133</strain>
    </source>
</reference>